<feature type="compositionally biased region" description="Low complexity" evidence="1">
    <location>
        <begin position="378"/>
        <end position="406"/>
    </location>
</feature>
<feature type="region of interest" description="Disordered" evidence="1">
    <location>
        <begin position="439"/>
        <end position="468"/>
    </location>
</feature>
<sequence>MSAESKESQPSIDDILSSIREIIADDSDEKGGTEGNVPRNGETADTQPDAGEPGKPDILSVLRGGQQAETTATGENAPEPAEDVLDLSEEFIVTEATAALRREQERMAQAQPGAQTQQDESAPEEPKLDEPSATETDEEAITQADAWPQDFQMPVGEGGPTSPFTATQTHPESAWPSNDPFDVTESYKLARSQGPAARVARQAEEQEQPETPEPAEPQDQTPAEDDHADEPGIELTSFSEAQAGEAWELDAEAEAEPSLDSEMAEEPAAEEQASEQTTQTLRTFPAADELEAVFGMPPRQWAGPAQPQDTFAAEETPHVETPQEEADDGLMAGNTTGAPEDELEESHMSAVQFPAPEPEQPAETVSEARGTAAAIEDQATAHQAASAPEAAAQPPASESSEPPVASVGGKTLEDSVKELLRPMLQEWLDKNMPRLVEAAMREHVAASQGVTSDDSRPASRDEGQDDDR</sequence>
<feature type="compositionally biased region" description="Acidic residues" evidence="1">
    <location>
        <begin position="80"/>
        <end position="89"/>
    </location>
</feature>
<reference evidence="2 3" key="1">
    <citation type="submission" date="2018-08" db="EMBL/GenBank/DDBJ databases">
        <title>Genomic Encyclopedia of Archaeal and Bacterial Type Strains, Phase II (KMG-II): from individual species to whole genera.</title>
        <authorList>
            <person name="Goeker M."/>
        </authorList>
    </citation>
    <scope>NUCLEOTIDE SEQUENCE [LARGE SCALE GENOMIC DNA]</scope>
    <source>
        <strain evidence="2 3">DSM 5002</strain>
    </source>
</reference>
<keyword evidence="3" id="KW-1185">Reference proteome</keyword>
<organism evidence="2 3">
    <name type="scientific">Dichotomicrobium thermohalophilum</name>
    <dbReference type="NCBI Taxonomy" id="933063"/>
    <lineage>
        <taxon>Bacteria</taxon>
        <taxon>Pseudomonadati</taxon>
        <taxon>Pseudomonadota</taxon>
        <taxon>Alphaproteobacteria</taxon>
        <taxon>Hyphomicrobiales</taxon>
        <taxon>Hyphomicrobiaceae</taxon>
        <taxon>Dichotomicrobium</taxon>
    </lineage>
</organism>
<dbReference type="Pfam" id="PF10691">
    <property type="entry name" value="DUF2497"/>
    <property type="match status" value="1"/>
</dbReference>
<gene>
    <name evidence="2" type="ORF">BXY53_2552</name>
</gene>
<comment type="caution">
    <text evidence="2">The sequence shown here is derived from an EMBL/GenBank/DDBJ whole genome shotgun (WGS) entry which is preliminary data.</text>
</comment>
<feature type="region of interest" description="Disordered" evidence="1">
    <location>
        <begin position="1"/>
        <end position="411"/>
    </location>
</feature>
<feature type="compositionally biased region" description="Polar residues" evidence="1">
    <location>
        <begin position="162"/>
        <end position="171"/>
    </location>
</feature>
<proteinExistence type="predicted"/>
<dbReference type="Proteomes" id="UP000266273">
    <property type="component" value="Unassembled WGS sequence"/>
</dbReference>
<protein>
    <submittedName>
        <fullName evidence="2">Uncharacterized protein DUF2497</fullName>
    </submittedName>
</protein>
<dbReference type="InterPro" id="IPR019632">
    <property type="entry name" value="DUF2497"/>
</dbReference>
<feature type="compositionally biased region" description="Basic and acidic residues" evidence="1">
    <location>
        <begin position="453"/>
        <end position="462"/>
    </location>
</feature>
<name>A0A397PP08_9HYPH</name>
<evidence type="ECO:0000313" key="3">
    <source>
        <dbReference type="Proteomes" id="UP000266273"/>
    </source>
</evidence>
<evidence type="ECO:0000313" key="2">
    <source>
        <dbReference type="EMBL" id="RIA47471.1"/>
    </source>
</evidence>
<feature type="compositionally biased region" description="Acidic residues" evidence="1">
    <location>
        <begin position="247"/>
        <end position="273"/>
    </location>
</feature>
<evidence type="ECO:0000256" key="1">
    <source>
        <dbReference type="SAM" id="MobiDB-lite"/>
    </source>
</evidence>
<dbReference type="RefSeq" id="WP_119062336.1">
    <property type="nucleotide sequence ID" value="NZ_QXDF01000003.1"/>
</dbReference>
<dbReference type="AlphaFoldDB" id="A0A397PP08"/>
<accession>A0A397PP08</accession>
<feature type="compositionally biased region" description="Acidic residues" evidence="1">
    <location>
        <begin position="222"/>
        <end position="232"/>
    </location>
</feature>
<dbReference type="EMBL" id="QXDF01000003">
    <property type="protein sequence ID" value="RIA47471.1"/>
    <property type="molecule type" value="Genomic_DNA"/>
</dbReference>